<gene>
    <name evidence="1" type="ORF">PHMEG_0008976</name>
</gene>
<dbReference type="Proteomes" id="UP000198211">
    <property type="component" value="Unassembled WGS sequence"/>
</dbReference>
<keyword evidence="2" id="KW-1185">Reference proteome</keyword>
<sequence length="203" mass="23737">MRSQRDITDNLGLEPEHDSTSEFTAHEFALLKQLRSEQLASREIRWESCYFVASVLYNSAVRQLDNPSLDIRKHSYYAIARRLGPIDHQLEQLRKTQQSSTTRIMILERKQVNDEENSVDDSTLQKKLAIGIKNVKQVYRSVYDFAACVCPGIQRKSEEYLERRWDSLRRAQSYNRKIKAGANQNLLNIQITLYQIRNVLESN</sequence>
<accession>A0A225WHA8</accession>
<proteinExistence type="predicted"/>
<comment type="caution">
    <text evidence="1">The sequence shown here is derived from an EMBL/GenBank/DDBJ whole genome shotgun (WGS) entry which is preliminary data.</text>
</comment>
<dbReference type="AlphaFoldDB" id="A0A225WHA8"/>
<evidence type="ECO:0000313" key="1">
    <source>
        <dbReference type="EMBL" id="OWZ17123.1"/>
    </source>
</evidence>
<protein>
    <submittedName>
        <fullName evidence="1">Uncharacterized protein</fullName>
    </submittedName>
</protein>
<dbReference type="EMBL" id="NBNE01000808">
    <property type="protein sequence ID" value="OWZ17123.1"/>
    <property type="molecule type" value="Genomic_DNA"/>
</dbReference>
<organism evidence="1 2">
    <name type="scientific">Phytophthora megakarya</name>
    <dbReference type="NCBI Taxonomy" id="4795"/>
    <lineage>
        <taxon>Eukaryota</taxon>
        <taxon>Sar</taxon>
        <taxon>Stramenopiles</taxon>
        <taxon>Oomycota</taxon>
        <taxon>Peronosporomycetes</taxon>
        <taxon>Peronosporales</taxon>
        <taxon>Peronosporaceae</taxon>
        <taxon>Phytophthora</taxon>
    </lineage>
</organism>
<name>A0A225WHA8_9STRA</name>
<dbReference type="OrthoDB" id="128216at2759"/>
<reference evidence="2" key="1">
    <citation type="submission" date="2017-03" db="EMBL/GenBank/DDBJ databases">
        <title>Phytopthora megakarya and P. palmivora, two closely related causual agents of cacao black pod achieved similar genome size and gene model numbers by different mechanisms.</title>
        <authorList>
            <person name="Ali S."/>
            <person name="Shao J."/>
            <person name="Larry D.J."/>
            <person name="Kronmiller B."/>
            <person name="Shen D."/>
            <person name="Strem M.D."/>
            <person name="Melnick R.L."/>
            <person name="Guiltinan M.J."/>
            <person name="Tyler B.M."/>
            <person name="Meinhardt L.W."/>
            <person name="Bailey B.A."/>
        </authorList>
    </citation>
    <scope>NUCLEOTIDE SEQUENCE [LARGE SCALE GENOMIC DNA]</scope>
    <source>
        <strain evidence="2">zdho120</strain>
    </source>
</reference>
<evidence type="ECO:0000313" key="2">
    <source>
        <dbReference type="Proteomes" id="UP000198211"/>
    </source>
</evidence>